<dbReference type="AlphaFoldDB" id="A0A261Y6F3"/>
<sequence length="210" mass="23237">MVQYTLSAAAYGVPILHALKYPASEVLGLILGKQEGDDKNVTIETSIPLLHQWTVLTPMLEVALEQADLYATKRNLKISGLYYAGASSSGLTIPSHVTKIAEKIRNNSTFDTPILAIDNNKVKDDQLDTMLVPFLYKDNQWRAQRTTFGAVDATASVQSISFTLQDKQQSLNAIEAVLDKQGYDKLVDFDDHLEDVSLDWFSAETLISAK</sequence>
<keyword evidence="4" id="KW-1185">Reference proteome</keyword>
<dbReference type="OrthoDB" id="194468at2759"/>
<organism evidence="3 4">
    <name type="scientific">Bifiguratus adelaidae</name>
    <dbReference type="NCBI Taxonomy" id="1938954"/>
    <lineage>
        <taxon>Eukaryota</taxon>
        <taxon>Fungi</taxon>
        <taxon>Fungi incertae sedis</taxon>
        <taxon>Mucoromycota</taxon>
        <taxon>Mucoromycotina</taxon>
        <taxon>Endogonomycetes</taxon>
        <taxon>Endogonales</taxon>
        <taxon>Endogonales incertae sedis</taxon>
        <taxon>Bifiguratus</taxon>
    </lineage>
</organism>
<dbReference type="Pfam" id="PF03665">
    <property type="entry name" value="UPF0172"/>
    <property type="match status" value="1"/>
</dbReference>
<evidence type="ECO:0000259" key="2">
    <source>
        <dbReference type="PROSITE" id="PS50249"/>
    </source>
</evidence>
<dbReference type="Proteomes" id="UP000242875">
    <property type="component" value="Unassembled WGS sequence"/>
</dbReference>
<evidence type="ECO:0000313" key="4">
    <source>
        <dbReference type="Proteomes" id="UP000242875"/>
    </source>
</evidence>
<proteinExistence type="inferred from homology"/>
<feature type="domain" description="MPN" evidence="2">
    <location>
        <begin position="4"/>
        <end position="136"/>
    </location>
</feature>
<reference evidence="3 4" key="1">
    <citation type="journal article" date="2017" name="Mycologia">
        <title>Bifiguratus adelaidae, gen. et sp. nov., a new member of Mucoromycotina in endophytic and soil-dwelling habitats.</title>
        <authorList>
            <person name="Torres-Cruz T.J."/>
            <person name="Billingsley Tobias T.L."/>
            <person name="Almatruk M."/>
            <person name="Hesse C."/>
            <person name="Kuske C.R."/>
            <person name="Desiro A."/>
            <person name="Benucci G.M."/>
            <person name="Bonito G."/>
            <person name="Stajich J.E."/>
            <person name="Dunlap C."/>
            <person name="Arnold A.E."/>
            <person name="Porras-Alfaro A."/>
        </authorList>
    </citation>
    <scope>NUCLEOTIDE SEQUENCE [LARGE SCALE GENOMIC DNA]</scope>
    <source>
        <strain evidence="3 4">AZ0501</strain>
    </source>
</reference>
<dbReference type="GO" id="GO:0072546">
    <property type="term" value="C:EMC complex"/>
    <property type="evidence" value="ECO:0007669"/>
    <property type="project" value="InterPro"/>
</dbReference>
<dbReference type="InterPro" id="IPR037518">
    <property type="entry name" value="MPN"/>
</dbReference>
<dbReference type="PANTHER" id="PTHR12941">
    <property type="entry name" value="ER MEMBRANE PROTEIN COMPLEX"/>
    <property type="match status" value="1"/>
</dbReference>
<protein>
    <recommendedName>
        <fullName evidence="2">MPN domain-containing protein</fullName>
    </recommendedName>
</protein>
<dbReference type="CDD" id="cd08060">
    <property type="entry name" value="MPN_UPF0172"/>
    <property type="match status" value="1"/>
</dbReference>
<comment type="caution">
    <text evidence="3">The sequence shown here is derived from an EMBL/GenBank/DDBJ whole genome shotgun (WGS) entry which is preliminary data.</text>
</comment>
<dbReference type="PANTHER" id="PTHR12941:SF10">
    <property type="entry name" value="ER MEMBRANE PROTEIN COMPLEX SUBUNIT 8_9 HOMOLOG"/>
    <property type="match status" value="1"/>
</dbReference>
<dbReference type="PROSITE" id="PS50249">
    <property type="entry name" value="MPN"/>
    <property type="match status" value="1"/>
</dbReference>
<dbReference type="EMBL" id="MVBO01000005">
    <property type="protein sequence ID" value="OZJ06206.1"/>
    <property type="molecule type" value="Genomic_DNA"/>
</dbReference>
<dbReference type="InterPro" id="IPR005366">
    <property type="entry name" value="EMC8/9"/>
</dbReference>
<name>A0A261Y6F3_9FUNG</name>
<accession>A0A261Y6F3</accession>
<evidence type="ECO:0000256" key="1">
    <source>
        <dbReference type="ARBA" id="ARBA00007461"/>
    </source>
</evidence>
<comment type="similarity">
    <text evidence="1">Belongs to the EMC8/EMC9 family.</text>
</comment>
<gene>
    <name evidence="3" type="ORF">BZG36_00789</name>
</gene>
<evidence type="ECO:0000313" key="3">
    <source>
        <dbReference type="EMBL" id="OZJ06206.1"/>
    </source>
</evidence>